<evidence type="ECO:0000313" key="3">
    <source>
        <dbReference type="Proteomes" id="UP001157034"/>
    </source>
</evidence>
<feature type="transmembrane region" description="Helical" evidence="1">
    <location>
        <begin position="78"/>
        <end position="99"/>
    </location>
</feature>
<evidence type="ECO:0000256" key="1">
    <source>
        <dbReference type="SAM" id="Phobius"/>
    </source>
</evidence>
<keyword evidence="3" id="KW-1185">Reference proteome</keyword>
<feature type="transmembrane region" description="Helical" evidence="1">
    <location>
        <begin position="12"/>
        <end position="36"/>
    </location>
</feature>
<protein>
    <submittedName>
        <fullName evidence="2">Uncharacterized protein</fullName>
    </submittedName>
</protein>
<reference evidence="3" key="1">
    <citation type="journal article" date="2019" name="Int. J. Syst. Evol. Microbiol.">
        <title>The Global Catalogue of Microorganisms (GCM) 10K type strain sequencing project: providing services to taxonomists for standard genome sequencing and annotation.</title>
        <authorList>
            <consortium name="The Broad Institute Genomics Platform"/>
            <consortium name="The Broad Institute Genome Sequencing Center for Infectious Disease"/>
            <person name="Wu L."/>
            <person name="Ma J."/>
        </authorList>
    </citation>
    <scope>NUCLEOTIDE SEQUENCE [LARGE SCALE GENOMIC DNA]</scope>
    <source>
        <strain evidence="3">NBRC 108894</strain>
    </source>
</reference>
<name>A0ABQ6K1V3_9MICO</name>
<dbReference type="RefSeq" id="WP_284252906.1">
    <property type="nucleotide sequence ID" value="NZ_BAAAQO010000003.1"/>
</dbReference>
<organism evidence="2 3">
    <name type="scientific">Pseudolysinimonas kribbensis</name>
    <dbReference type="NCBI Taxonomy" id="433641"/>
    <lineage>
        <taxon>Bacteria</taxon>
        <taxon>Bacillati</taxon>
        <taxon>Actinomycetota</taxon>
        <taxon>Actinomycetes</taxon>
        <taxon>Micrococcales</taxon>
        <taxon>Microbacteriaceae</taxon>
        <taxon>Pseudolysinimonas</taxon>
    </lineage>
</organism>
<keyword evidence="1" id="KW-1133">Transmembrane helix</keyword>
<feature type="transmembrane region" description="Helical" evidence="1">
    <location>
        <begin position="105"/>
        <end position="125"/>
    </location>
</feature>
<feature type="transmembrane region" description="Helical" evidence="1">
    <location>
        <begin position="48"/>
        <end position="71"/>
    </location>
</feature>
<dbReference type="Proteomes" id="UP001157034">
    <property type="component" value="Unassembled WGS sequence"/>
</dbReference>
<comment type="caution">
    <text evidence="2">The sequence shown here is derived from an EMBL/GenBank/DDBJ whole genome shotgun (WGS) entry which is preliminary data.</text>
</comment>
<evidence type="ECO:0000313" key="2">
    <source>
        <dbReference type="EMBL" id="GMA93907.1"/>
    </source>
</evidence>
<keyword evidence="1" id="KW-0472">Membrane</keyword>
<dbReference type="EMBL" id="BSVB01000001">
    <property type="protein sequence ID" value="GMA93907.1"/>
    <property type="molecule type" value="Genomic_DNA"/>
</dbReference>
<sequence length="141" mass="14768">MADTQTAPAGIRVFNMLAGLTTLAIFLQAISAGLFMSLREAGKPWVTVHAIVAYIAILLAVVTAIVAIVALRASAKSLMWGAIVLAVLLVVQVGMGQAIEQARGLVAVHVPLAFIVFALTIWLSVRGGIVRRRLTGTPTPA</sequence>
<keyword evidence="1" id="KW-0812">Transmembrane</keyword>
<accession>A0ABQ6K1V3</accession>
<proteinExistence type="predicted"/>
<gene>
    <name evidence="2" type="ORF">GCM10025881_07310</name>
</gene>